<evidence type="ECO:0000313" key="3">
    <source>
        <dbReference type="EMBL" id="NIA67406.1"/>
    </source>
</evidence>
<evidence type="ECO:0000256" key="2">
    <source>
        <dbReference type="ARBA" id="ARBA00023002"/>
    </source>
</evidence>
<dbReference type="Gene3D" id="3.40.50.720">
    <property type="entry name" value="NAD(P)-binding Rossmann-like Domain"/>
    <property type="match status" value="1"/>
</dbReference>
<comment type="similarity">
    <text evidence="1">Belongs to the short-chain dehydrogenases/reductases (SDR) family.</text>
</comment>
<dbReference type="PANTHER" id="PTHR24321:SF8">
    <property type="entry name" value="ESTRADIOL 17-BETA-DEHYDROGENASE 8-RELATED"/>
    <property type="match status" value="1"/>
</dbReference>
<dbReference type="PRINTS" id="PR00081">
    <property type="entry name" value="GDHRDH"/>
</dbReference>
<dbReference type="NCBIfam" id="NF005559">
    <property type="entry name" value="PRK07231.1"/>
    <property type="match status" value="1"/>
</dbReference>
<dbReference type="PROSITE" id="PS00061">
    <property type="entry name" value="ADH_SHORT"/>
    <property type="match status" value="1"/>
</dbReference>
<name>A0A967C4X1_9PROT</name>
<comment type="caution">
    <text evidence="3">The sequence shown here is derived from an EMBL/GenBank/DDBJ whole genome shotgun (WGS) entry which is preliminary data.</text>
</comment>
<dbReference type="InterPro" id="IPR036291">
    <property type="entry name" value="NAD(P)-bd_dom_sf"/>
</dbReference>
<keyword evidence="2" id="KW-0560">Oxidoreductase</keyword>
<protein>
    <submittedName>
        <fullName evidence="3">SDR family oxidoreductase</fullName>
    </submittedName>
</protein>
<dbReference type="FunFam" id="3.40.50.720:FF:000084">
    <property type="entry name" value="Short-chain dehydrogenase reductase"/>
    <property type="match status" value="1"/>
</dbReference>
<dbReference type="RefSeq" id="WP_167220950.1">
    <property type="nucleotide sequence ID" value="NZ_JAAQPH010000002.1"/>
</dbReference>
<organism evidence="3 4">
    <name type="scientific">Pelagibius litoralis</name>
    <dbReference type="NCBI Taxonomy" id="374515"/>
    <lineage>
        <taxon>Bacteria</taxon>
        <taxon>Pseudomonadati</taxon>
        <taxon>Pseudomonadota</taxon>
        <taxon>Alphaproteobacteria</taxon>
        <taxon>Rhodospirillales</taxon>
        <taxon>Rhodovibrionaceae</taxon>
        <taxon>Pelagibius</taxon>
    </lineage>
</organism>
<dbReference type="EMBL" id="JAAQPH010000002">
    <property type="protein sequence ID" value="NIA67406.1"/>
    <property type="molecule type" value="Genomic_DNA"/>
</dbReference>
<sequence length="251" mass="25880">MGRLEGKRAIITGGGNGIGAAAALRFAQEGAKVTILEIKKDAGERSAAAVEAAGGACLFLECDITKPEAVEAAVTRSVNHFGGLEVLYNNAGGATAQDGSFLDIPLDEFWRTISVDLYGTFLTSRFAVPHIRDAGGGSVINTSSIRAMKGTRGADAYTSAKGGIITLTKAMALQCAAMKIRVNAISPGAVLTERTRSVFGMTGDDDGTNPARPIRTGRPIEVAEMALFLASDQASLVNGAIIPVDSGACAF</sequence>
<evidence type="ECO:0000313" key="4">
    <source>
        <dbReference type="Proteomes" id="UP000761264"/>
    </source>
</evidence>
<dbReference type="AlphaFoldDB" id="A0A967C4X1"/>
<proteinExistence type="inferred from homology"/>
<dbReference type="CDD" id="cd05233">
    <property type="entry name" value="SDR_c"/>
    <property type="match status" value="1"/>
</dbReference>
<evidence type="ECO:0000256" key="1">
    <source>
        <dbReference type="ARBA" id="ARBA00006484"/>
    </source>
</evidence>
<keyword evidence="4" id="KW-1185">Reference proteome</keyword>
<reference evidence="3" key="1">
    <citation type="submission" date="2020-03" db="EMBL/GenBank/DDBJ databases">
        <title>Genome of Pelagibius litoralis DSM 21314T.</title>
        <authorList>
            <person name="Wang G."/>
        </authorList>
    </citation>
    <scope>NUCLEOTIDE SEQUENCE</scope>
    <source>
        <strain evidence="3">DSM 21314</strain>
    </source>
</reference>
<dbReference type="Proteomes" id="UP000761264">
    <property type="component" value="Unassembled WGS sequence"/>
</dbReference>
<gene>
    <name evidence="3" type="ORF">HBA54_02250</name>
</gene>
<dbReference type="PRINTS" id="PR00080">
    <property type="entry name" value="SDRFAMILY"/>
</dbReference>
<dbReference type="InterPro" id="IPR002347">
    <property type="entry name" value="SDR_fam"/>
</dbReference>
<dbReference type="SUPFAM" id="SSF51735">
    <property type="entry name" value="NAD(P)-binding Rossmann-fold domains"/>
    <property type="match status" value="1"/>
</dbReference>
<dbReference type="InterPro" id="IPR020904">
    <property type="entry name" value="Sc_DH/Rdtase_CS"/>
</dbReference>
<dbReference type="PANTHER" id="PTHR24321">
    <property type="entry name" value="DEHYDROGENASES, SHORT CHAIN"/>
    <property type="match status" value="1"/>
</dbReference>
<accession>A0A967C4X1</accession>
<dbReference type="Pfam" id="PF13561">
    <property type="entry name" value="adh_short_C2"/>
    <property type="match status" value="1"/>
</dbReference>
<dbReference type="GO" id="GO:0016491">
    <property type="term" value="F:oxidoreductase activity"/>
    <property type="evidence" value="ECO:0007669"/>
    <property type="project" value="UniProtKB-KW"/>
</dbReference>